<dbReference type="EMBL" id="CAJNDS010002806">
    <property type="protein sequence ID" value="CAE7604750.1"/>
    <property type="molecule type" value="Genomic_DNA"/>
</dbReference>
<keyword evidence="1" id="KW-0812">Transmembrane</keyword>
<accession>A0A812V8T5</accession>
<feature type="transmembrane region" description="Helical" evidence="1">
    <location>
        <begin position="21"/>
        <end position="44"/>
    </location>
</feature>
<dbReference type="OrthoDB" id="441660at2759"/>
<comment type="caution">
    <text evidence="2">The sequence shown here is derived from an EMBL/GenBank/DDBJ whole genome shotgun (WGS) entry which is preliminary data.</text>
</comment>
<protein>
    <submittedName>
        <fullName evidence="2">Uncharacterized protein</fullName>
    </submittedName>
</protein>
<dbReference type="AlphaFoldDB" id="A0A812V8T5"/>
<evidence type="ECO:0000256" key="1">
    <source>
        <dbReference type="SAM" id="Phobius"/>
    </source>
</evidence>
<dbReference type="Proteomes" id="UP000604046">
    <property type="component" value="Unassembled WGS sequence"/>
</dbReference>
<organism evidence="2 3">
    <name type="scientific">Symbiodinium natans</name>
    <dbReference type="NCBI Taxonomy" id="878477"/>
    <lineage>
        <taxon>Eukaryota</taxon>
        <taxon>Sar</taxon>
        <taxon>Alveolata</taxon>
        <taxon>Dinophyceae</taxon>
        <taxon>Suessiales</taxon>
        <taxon>Symbiodiniaceae</taxon>
        <taxon>Symbiodinium</taxon>
    </lineage>
</organism>
<keyword evidence="3" id="KW-1185">Reference proteome</keyword>
<feature type="transmembrane region" description="Helical" evidence="1">
    <location>
        <begin position="50"/>
        <end position="67"/>
    </location>
</feature>
<reference evidence="2" key="1">
    <citation type="submission" date="2021-02" db="EMBL/GenBank/DDBJ databases">
        <authorList>
            <person name="Dougan E. K."/>
            <person name="Rhodes N."/>
            <person name="Thang M."/>
            <person name="Chan C."/>
        </authorList>
    </citation>
    <scope>NUCLEOTIDE SEQUENCE</scope>
</reference>
<name>A0A812V8T5_9DINO</name>
<keyword evidence="1" id="KW-0472">Membrane</keyword>
<sequence>MQMRSRALRHISVDVFRNPQGLGICVVALVVILGVLFEHLALAFQADVGWEYVAWVALVLAAHGVGAGHQNNGGQRCKLHLHHWYWAFLASHYAVFDCLLSSLAQAAFLGIYIHGAALFGLESIYEPRCMASQTHVRSDFYHGI</sequence>
<feature type="transmembrane region" description="Helical" evidence="1">
    <location>
        <begin position="102"/>
        <end position="121"/>
    </location>
</feature>
<feature type="transmembrane region" description="Helical" evidence="1">
    <location>
        <begin position="79"/>
        <end position="96"/>
    </location>
</feature>
<evidence type="ECO:0000313" key="3">
    <source>
        <dbReference type="Proteomes" id="UP000604046"/>
    </source>
</evidence>
<keyword evidence="1" id="KW-1133">Transmembrane helix</keyword>
<evidence type="ECO:0000313" key="2">
    <source>
        <dbReference type="EMBL" id="CAE7604750.1"/>
    </source>
</evidence>
<proteinExistence type="predicted"/>
<gene>
    <name evidence="2" type="ORF">SNAT2548_LOCUS34395</name>
</gene>